<gene>
    <name evidence="7" type="ORF">EXY26_11865</name>
</gene>
<comment type="caution">
    <text evidence="7">The sequence shown here is derived from an EMBL/GenBank/DDBJ whole genome shotgun (WGS) entry which is preliminary data.</text>
</comment>
<evidence type="ECO:0000259" key="6">
    <source>
        <dbReference type="PROSITE" id="PS50901"/>
    </source>
</evidence>
<dbReference type="EMBL" id="SPDS01000001">
    <property type="protein sequence ID" value="TFH57623.1"/>
    <property type="molecule type" value="Genomic_DNA"/>
</dbReference>
<dbReference type="InterPro" id="IPR008984">
    <property type="entry name" value="SMAD_FHA_dom_sf"/>
</dbReference>
<evidence type="ECO:0000256" key="1">
    <source>
        <dbReference type="ARBA" id="ARBA00022741"/>
    </source>
</evidence>
<dbReference type="InterPro" id="IPR002543">
    <property type="entry name" value="FtsK_dom"/>
</dbReference>
<accession>A0A4Y8U350</accession>
<dbReference type="Proteomes" id="UP000297638">
    <property type="component" value="Unassembled WGS sequence"/>
</dbReference>
<dbReference type="PANTHER" id="PTHR22683">
    <property type="entry name" value="SPORULATION PROTEIN RELATED"/>
    <property type="match status" value="1"/>
</dbReference>
<dbReference type="PANTHER" id="PTHR22683:SF1">
    <property type="entry name" value="TYPE VII SECRETION SYSTEM PROTEIN ESSC"/>
    <property type="match status" value="1"/>
</dbReference>
<keyword evidence="5" id="KW-0812">Transmembrane</keyword>
<dbReference type="AlphaFoldDB" id="A0A4Y8U350"/>
<dbReference type="InterPro" id="IPR050206">
    <property type="entry name" value="FtsK/SpoIIIE/SftA"/>
</dbReference>
<evidence type="ECO:0000256" key="4">
    <source>
        <dbReference type="SAM" id="MobiDB-lite"/>
    </source>
</evidence>
<keyword evidence="2 3" id="KW-0067">ATP-binding</keyword>
<feature type="binding site" evidence="3">
    <location>
        <begin position="535"/>
        <end position="542"/>
    </location>
    <ligand>
        <name>ATP</name>
        <dbReference type="ChEBI" id="CHEBI:30616"/>
    </ligand>
</feature>
<protein>
    <recommendedName>
        <fullName evidence="6">FtsK domain-containing protein</fullName>
    </recommendedName>
</protein>
<name>A0A4Y8U350_9MICC</name>
<keyword evidence="5" id="KW-0472">Membrane</keyword>
<dbReference type="SUPFAM" id="SSF49879">
    <property type="entry name" value="SMAD/FHA domain"/>
    <property type="match status" value="1"/>
</dbReference>
<evidence type="ECO:0000313" key="7">
    <source>
        <dbReference type="EMBL" id="TFH57623.1"/>
    </source>
</evidence>
<feature type="transmembrane region" description="Helical" evidence="5">
    <location>
        <begin position="201"/>
        <end position="221"/>
    </location>
</feature>
<dbReference type="InterPro" id="IPR027417">
    <property type="entry name" value="P-loop_NTPase"/>
</dbReference>
<evidence type="ECO:0000256" key="2">
    <source>
        <dbReference type="ARBA" id="ARBA00022840"/>
    </source>
</evidence>
<feature type="region of interest" description="Disordered" evidence="4">
    <location>
        <begin position="1229"/>
        <end position="1277"/>
    </location>
</feature>
<feature type="transmembrane region" description="Helical" evidence="5">
    <location>
        <begin position="227"/>
        <end position="247"/>
    </location>
</feature>
<feature type="domain" description="FtsK" evidence="6">
    <location>
        <begin position="517"/>
        <end position="706"/>
    </location>
</feature>
<evidence type="ECO:0000313" key="8">
    <source>
        <dbReference type="Proteomes" id="UP000297638"/>
    </source>
</evidence>
<evidence type="ECO:0000256" key="5">
    <source>
        <dbReference type="SAM" id="Phobius"/>
    </source>
</evidence>
<keyword evidence="5" id="KW-1133">Transmembrane helix</keyword>
<sequence length="1277" mass="139831">MVRYELLLISRKFQHPRQFELVMSGRVSGEQLAGLLEQQFPGQQWYSGTCRLEELELLPASERLLLSELPQPVRSAPTATSCLKLYIRRGPDAGAWIALSKGEHLIGRTAPLWLEDPLVSRIHAKLSVTTRGLHLSACANQQIAMPDGSRYESVDLEQGSRFILGHTEFAIGDPLVEGSSISVSPDQLEIQAPPKPEMARLIALVLAAFVPILSGILLALVTGSMLFLILSGVSALMGVVPAGQLLIERRQWKREVKAQRAAAIAARKNYAPELGEYFVSELDSASLGRPCAQVPPLVWGEGLWSPQDIAPSAPKGIRKVFRSLKKPKSDAPWYGPVFFPSTTGIWQLKTTQGQYAGSILASVLARYLPAIHAGRIRLVIDPSIRCLPSSLLLMRHVSSAQLVAPEESRHFGNEDNALSTIYVTAQAPQPVPGALVLGIWPATAECAENWITPHPVSAHLPDERLALQNLSPLSLARFDKMVHQLVALQKRSITSHLDSTQEPTLAVRAHLGMSDQGEEVFLDLHEDGPHVLICGTTGSGKSEALRRIISDFARNYSPAQLAFALIDFKGGAGLSVYESLPHVQLFASDLDEAAAERTLEQLEHEVRRREELLASHGCSDIAEYQALDESEQVLPRLLVVVDEFRVFIETLPQANLRIDRLAAVGRALGIHLILSTQRPAGALTGQTRANLNTTIALRVNDQSESVELVGSTAASKLIEPGQAIVKSATKPTRNMQCSLAIEPPLHGELFERNRQDLSLMSLCRFEKAFVPMASDPLRAHAAELASKWESTVRPVSGFAQPLPLPEESAQPPETWEGIERGALYCGVVDNLHRARLEPLVIDRARSRSILICGLPEAGASELFASLANSPRKILCFGPAPIQGTTGNLRVVTGEDLYSFLDAVDFLESMPQDPSLIIIVHSLAQLQSNIHPQHFQRLDEALGSLLRFGGAGSPLVLCAVDRDQNTLKSTGLCTEQWFFPFNATESLRMIWPKIPTCSPLPGRGVRISSGHPPQVFQLTRVQAAEATSSTWLQLTPSDDAALGAGTEPQDLLGYAPFDGAVVSRPMSQCVVLLCPDVQQRLRISVALAQRWNGLQLSGLADLENFVRTLREGPNSAREKLLCLFLEATNDSRLPSLLEVLRSAGLNVVLCVPPSSRLAFDLGMSSVGLDDRQVVVVEATHPQDLQPMNWPAIPQGSSAHSGDHWRAIISKHGKPRMIHIPHNLAQSPLAVRPVPEESRGIRREEHHYGGSGNHDGQYRHGRHHRDIRAEERDREDELK</sequence>
<dbReference type="SUPFAM" id="SSF52540">
    <property type="entry name" value="P-loop containing nucleoside triphosphate hydrolases"/>
    <property type="match status" value="1"/>
</dbReference>
<dbReference type="CDD" id="cd00060">
    <property type="entry name" value="FHA"/>
    <property type="match status" value="1"/>
</dbReference>
<feature type="compositionally biased region" description="Basic and acidic residues" evidence="4">
    <location>
        <begin position="1232"/>
        <end position="1246"/>
    </location>
</feature>
<organism evidence="7 8">
    <name type="scientific">Glutamicibacter arilaitensis</name>
    <dbReference type="NCBI Taxonomy" id="256701"/>
    <lineage>
        <taxon>Bacteria</taxon>
        <taxon>Bacillati</taxon>
        <taxon>Actinomycetota</taxon>
        <taxon>Actinomycetes</taxon>
        <taxon>Micrococcales</taxon>
        <taxon>Micrococcaceae</taxon>
        <taxon>Glutamicibacter</taxon>
    </lineage>
</organism>
<dbReference type="CDD" id="cd01127">
    <property type="entry name" value="TrwB_TraG_TraD_VirD4"/>
    <property type="match status" value="1"/>
</dbReference>
<dbReference type="PROSITE" id="PS50901">
    <property type="entry name" value="FTSK"/>
    <property type="match status" value="1"/>
</dbReference>
<evidence type="ECO:0000256" key="3">
    <source>
        <dbReference type="PROSITE-ProRule" id="PRU00289"/>
    </source>
</evidence>
<dbReference type="GO" id="GO:0005524">
    <property type="term" value="F:ATP binding"/>
    <property type="evidence" value="ECO:0007669"/>
    <property type="project" value="UniProtKB-UniRule"/>
</dbReference>
<feature type="compositionally biased region" description="Basic and acidic residues" evidence="4">
    <location>
        <begin position="1265"/>
        <end position="1277"/>
    </location>
</feature>
<dbReference type="InterPro" id="IPR032030">
    <property type="entry name" value="YscD_cytoplasmic_dom"/>
</dbReference>
<dbReference type="GO" id="GO:0003677">
    <property type="term" value="F:DNA binding"/>
    <property type="evidence" value="ECO:0007669"/>
    <property type="project" value="InterPro"/>
</dbReference>
<dbReference type="RefSeq" id="WP_134780496.1">
    <property type="nucleotide sequence ID" value="NZ_SPDS01000001.1"/>
</dbReference>
<dbReference type="Pfam" id="PF16697">
    <property type="entry name" value="Yop-YscD_cpl"/>
    <property type="match status" value="1"/>
</dbReference>
<dbReference type="Gene3D" id="3.40.50.300">
    <property type="entry name" value="P-loop containing nucleotide triphosphate hydrolases"/>
    <property type="match status" value="1"/>
</dbReference>
<dbReference type="Pfam" id="PF01580">
    <property type="entry name" value="FtsK_SpoIIIE"/>
    <property type="match status" value="1"/>
</dbReference>
<reference evidence="7 8" key="1">
    <citation type="submission" date="2019-03" db="EMBL/GenBank/DDBJ databases">
        <title>Glutamicibacter sp. LJH19 genome.</title>
        <authorList>
            <person name="Sinai Borker S."/>
            <person name="Kumar R."/>
        </authorList>
    </citation>
    <scope>NUCLEOTIDE SEQUENCE [LARGE SCALE GENOMIC DNA]</scope>
    <source>
        <strain evidence="7 8">LJH19</strain>
    </source>
</reference>
<proteinExistence type="predicted"/>
<dbReference type="Gene3D" id="2.60.200.20">
    <property type="match status" value="1"/>
</dbReference>
<keyword evidence="1 3" id="KW-0547">Nucleotide-binding</keyword>